<dbReference type="InterPro" id="IPR006638">
    <property type="entry name" value="Elp3/MiaA/NifB-like_rSAM"/>
</dbReference>
<dbReference type="CDD" id="cd01335">
    <property type="entry name" value="Radical_SAM"/>
    <property type="match status" value="1"/>
</dbReference>
<dbReference type="Gene3D" id="3.80.30.20">
    <property type="entry name" value="tm_1862 like domain"/>
    <property type="match status" value="1"/>
</dbReference>
<protein>
    <submittedName>
        <fullName evidence="4">Unannotated protein</fullName>
    </submittedName>
</protein>
<dbReference type="InterPro" id="IPR034505">
    <property type="entry name" value="Coproporphyrinogen-III_oxidase"/>
</dbReference>
<dbReference type="InterPro" id="IPR058240">
    <property type="entry name" value="rSAM_sf"/>
</dbReference>
<dbReference type="AlphaFoldDB" id="A0A6J7LPM2"/>
<dbReference type="InterPro" id="IPR023404">
    <property type="entry name" value="rSAM_horseshoe"/>
</dbReference>
<reference evidence="4" key="1">
    <citation type="submission" date="2020-05" db="EMBL/GenBank/DDBJ databases">
        <authorList>
            <person name="Chiriac C."/>
            <person name="Salcher M."/>
            <person name="Ghai R."/>
            <person name="Kavagutti S V."/>
        </authorList>
    </citation>
    <scope>NUCLEOTIDE SEQUENCE</scope>
</reference>
<dbReference type="SFLD" id="SFLDF00562">
    <property type="entry name" value="HemN-like__clustered_with_heat"/>
    <property type="match status" value="1"/>
</dbReference>
<dbReference type="GO" id="GO:0051539">
    <property type="term" value="F:4 iron, 4 sulfur cluster binding"/>
    <property type="evidence" value="ECO:0007669"/>
    <property type="project" value="InterPro"/>
</dbReference>
<sequence length="394" mass="43035">MTASNPDGTQDFGVYVHIPFCATRCDYCDFATWTDREHLQDSYVDACVTDLRRRVEEGLVPLASSVFFGGGTPSLLPPEQLMTILGEIPRTSTAEVTVECNPDSIDRSGLDIYRAHGVNRLSFGVQSFDGQVLAGLGRTHNPANVERVVADARLAGFDNFNLDLIYGTPGESVDQWLATVNSAIALNPPHLSMYALTVEPGTPMGANVRAGALAPDDDDQATKYELADELLTKAKMPWYEISNWAQVGYECRHNLLHWATGDYLAIGCAAHGHRARSRYWNLRTPERYIAAIVAQESPEAGSEVLDLNAQREEEFVLALRTRTGVSARKVDPEVISACVDAGLVDHIASTDRLVLTRRGRLLATEVTVRLLAGNNAGTRYDGVLTAMGKDRPSV</sequence>
<feature type="domain" description="Radical SAM core" evidence="2">
    <location>
        <begin position="6"/>
        <end position="240"/>
    </location>
</feature>
<dbReference type="InterPro" id="IPR007197">
    <property type="entry name" value="rSAM"/>
</dbReference>
<dbReference type="SMART" id="SM00729">
    <property type="entry name" value="Elp3"/>
    <property type="match status" value="1"/>
</dbReference>
<proteinExistence type="inferred from homology"/>
<dbReference type="SFLD" id="SFLDS00029">
    <property type="entry name" value="Radical_SAM"/>
    <property type="match status" value="2"/>
</dbReference>
<dbReference type="GO" id="GO:0004109">
    <property type="term" value="F:coproporphyrinogen oxidase activity"/>
    <property type="evidence" value="ECO:0007669"/>
    <property type="project" value="InterPro"/>
</dbReference>
<dbReference type="PANTHER" id="PTHR13932:SF5">
    <property type="entry name" value="RADICAL S-ADENOSYL METHIONINE DOMAIN-CONTAINING PROTEIN 1, MITOCHONDRIAL"/>
    <property type="match status" value="1"/>
</dbReference>
<dbReference type="EMBL" id="CAEZYK010000033">
    <property type="protein sequence ID" value="CAB4722543.1"/>
    <property type="molecule type" value="Genomic_DNA"/>
</dbReference>
<gene>
    <name evidence="3" type="ORF">UFOPK2683_00736</name>
    <name evidence="4" type="ORF">UFOPK3897_00351</name>
    <name evidence="5" type="ORF">UFOPK4121_00567</name>
</gene>
<evidence type="ECO:0000313" key="4">
    <source>
        <dbReference type="EMBL" id="CAB4970177.1"/>
    </source>
</evidence>
<accession>A0A6J7LPM2</accession>
<dbReference type="EMBL" id="CAFBPQ010000011">
    <property type="protein sequence ID" value="CAB5019526.1"/>
    <property type="molecule type" value="Genomic_DNA"/>
</dbReference>
<dbReference type="GO" id="GO:0006779">
    <property type="term" value="P:porphyrin-containing compound biosynthetic process"/>
    <property type="evidence" value="ECO:0007669"/>
    <property type="project" value="InterPro"/>
</dbReference>
<dbReference type="NCBIfam" id="TIGR00539">
    <property type="entry name" value="hemN_rel"/>
    <property type="match status" value="1"/>
</dbReference>
<evidence type="ECO:0000313" key="3">
    <source>
        <dbReference type="EMBL" id="CAB4722543.1"/>
    </source>
</evidence>
<name>A0A6J7LPM2_9ZZZZ</name>
<dbReference type="SUPFAM" id="SSF102114">
    <property type="entry name" value="Radical SAM enzymes"/>
    <property type="match status" value="1"/>
</dbReference>
<dbReference type="PROSITE" id="PS51918">
    <property type="entry name" value="RADICAL_SAM"/>
    <property type="match status" value="1"/>
</dbReference>
<dbReference type="Pfam" id="PF04055">
    <property type="entry name" value="Radical_SAM"/>
    <property type="match status" value="1"/>
</dbReference>
<dbReference type="GO" id="GO:0005737">
    <property type="term" value="C:cytoplasm"/>
    <property type="evidence" value="ECO:0007669"/>
    <property type="project" value="InterPro"/>
</dbReference>
<organism evidence="4">
    <name type="scientific">freshwater metagenome</name>
    <dbReference type="NCBI Taxonomy" id="449393"/>
    <lineage>
        <taxon>unclassified sequences</taxon>
        <taxon>metagenomes</taxon>
        <taxon>ecological metagenomes</taxon>
    </lineage>
</organism>
<dbReference type="PANTHER" id="PTHR13932">
    <property type="entry name" value="COPROPORPHYRINIGEN III OXIDASE"/>
    <property type="match status" value="1"/>
</dbReference>
<evidence type="ECO:0000313" key="5">
    <source>
        <dbReference type="EMBL" id="CAB5019526.1"/>
    </source>
</evidence>
<dbReference type="EMBL" id="CAFBOF010000004">
    <property type="protein sequence ID" value="CAB4970177.1"/>
    <property type="molecule type" value="Genomic_DNA"/>
</dbReference>
<dbReference type="SFLD" id="SFLDG01082">
    <property type="entry name" value="B12-binding_domain_containing"/>
    <property type="match status" value="1"/>
</dbReference>
<evidence type="ECO:0000256" key="1">
    <source>
        <dbReference type="ARBA" id="ARBA00006100"/>
    </source>
</evidence>
<comment type="similarity">
    <text evidence="1">Belongs to the anaerobic coproporphyrinogen-III oxidase family. HemW subfamily.</text>
</comment>
<dbReference type="InterPro" id="IPR004559">
    <property type="entry name" value="HemW-like"/>
</dbReference>
<dbReference type="SFLD" id="SFLDF00288">
    <property type="entry name" value="HemN-like__clustered_with_nucl"/>
    <property type="match status" value="1"/>
</dbReference>
<evidence type="ECO:0000259" key="2">
    <source>
        <dbReference type="PROSITE" id="PS51918"/>
    </source>
</evidence>
<dbReference type="SFLD" id="SFLDG01065">
    <property type="entry name" value="anaerobic_coproporphyrinogen-I"/>
    <property type="match status" value="2"/>
</dbReference>